<dbReference type="NCBIfam" id="TIGR00437">
    <property type="entry name" value="feoB"/>
    <property type="match status" value="1"/>
</dbReference>
<dbReference type="Proteomes" id="UP000027986">
    <property type="component" value="Chromosome"/>
</dbReference>
<dbReference type="GO" id="GO:0005525">
    <property type="term" value="F:GTP binding"/>
    <property type="evidence" value="ECO:0007669"/>
    <property type="project" value="UniProtKB-KW"/>
</dbReference>
<dbReference type="InterPro" id="IPR011640">
    <property type="entry name" value="Fe2_transport_prot_B_C"/>
</dbReference>
<dbReference type="GO" id="GO:0005886">
    <property type="term" value="C:plasma membrane"/>
    <property type="evidence" value="ECO:0007669"/>
    <property type="project" value="UniProtKB-SubCell"/>
</dbReference>
<feature type="transmembrane region" description="Helical" evidence="16">
    <location>
        <begin position="286"/>
        <end position="310"/>
    </location>
</feature>
<evidence type="ECO:0000256" key="10">
    <source>
        <dbReference type="ARBA" id="ARBA00023065"/>
    </source>
</evidence>
<dbReference type="Pfam" id="PF02421">
    <property type="entry name" value="FeoB_N"/>
    <property type="match status" value="1"/>
</dbReference>
<evidence type="ECO:0000259" key="17">
    <source>
        <dbReference type="PROSITE" id="PS51711"/>
    </source>
</evidence>
<evidence type="ECO:0000256" key="12">
    <source>
        <dbReference type="ARBA" id="ARBA00023136"/>
    </source>
</evidence>
<dbReference type="InterPro" id="IPR011642">
    <property type="entry name" value="Gate_dom"/>
</dbReference>
<evidence type="ECO:0000256" key="8">
    <source>
        <dbReference type="ARBA" id="ARBA00022989"/>
    </source>
</evidence>
<dbReference type="GO" id="GO:0015093">
    <property type="term" value="F:ferrous iron transmembrane transporter activity"/>
    <property type="evidence" value="ECO:0007669"/>
    <property type="project" value="UniProtKB-UniRule"/>
</dbReference>
<dbReference type="InterPro" id="IPR027417">
    <property type="entry name" value="P-loop_NTPase"/>
</dbReference>
<feature type="binding site" evidence="15">
    <location>
        <position position="35"/>
    </location>
    <ligand>
        <name>Mg(2+)</name>
        <dbReference type="ChEBI" id="CHEBI:18420"/>
        <label>2</label>
    </ligand>
</feature>
<dbReference type="eggNOG" id="COG0370">
    <property type="taxonomic scope" value="Bacteria"/>
</dbReference>
<feature type="transmembrane region" description="Helical" evidence="16">
    <location>
        <begin position="573"/>
        <end position="594"/>
    </location>
</feature>
<comment type="caution">
    <text evidence="16">Lacks conserved residue(s) required for the propagation of feature annotation.</text>
</comment>
<dbReference type="AlphaFoldDB" id="A0A075JM41"/>
<comment type="function">
    <text evidence="1 16">Probable transporter of a GTP-driven Fe(2+) uptake system.</text>
</comment>
<proteinExistence type="inferred from homology"/>
<feature type="binding site" evidence="15">
    <location>
        <position position="38"/>
    </location>
    <ligand>
        <name>Mg(2+)</name>
        <dbReference type="ChEBI" id="CHEBI:18420"/>
        <label>2</label>
    </ligand>
</feature>
<keyword evidence="10" id="KW-0406">Ion transport</keyword>
<dbReference type="Gene3D" id="3.40.50.300">
    <property type="entry name" value="P-loop containing nucleotide triphosphate hydrolases"/>
    <property type="match status" value="1"/>
</dbReference>
<keyword evidence="3 16" id="KW-0813">Transport</keyword>
<dbReference type="PRINTS" id="PR00326">
    <property type="entry name" value="GTP1OBG"/>
</dbReference>
<evidence type="ECO:0000256" key="3">
    <source>
        <dbReference type="ARBA" id="ARBA00022448"/>
    </source>
</evidence>
<evidence type="ECO:0000313" key="18">
    <source>
        <dbReference type="EMBL" id="AIF41113.1"/>
    </source>
</evidence>
<evidence type="ECO:0000256" key="13">
    <source>
        <dbReference type="NCBIfam" id="TIGR00437"/>
    </source>
</evidence>
<keyword evidence="12 16" id="KW-0472">Membrane</keyword>
<evidence type="ECO:0000256" key="9">
    <source>
        <dbReference type="ARBA" id="ARBA00023004"/>
    </source>
</evidence>
<sequence>MSCHAPDDVATADAATSTRVALLGAPNAGKSSLFNRLTGLRAKTGNYPGVTVSRSFGDVRAGETNLVLEDLPGTYSLEAVSPDEQVVVDALAGRLDGVPAPDALIVVADATTLRRSLPFVARAIALGKPTMLALTMIDELHARGGHLDVAALERALGVPVRAVMAATGVGVDDIRTLLADVPAWTRPVVSPPTQDAQLAPWSRSVLAAAEYMPAGQDTRSRRIDAVLLHPVAGLAVFFATMFLFFQAIFTVAAPLQDLVEQGFAWLGAQAQHIPNDTLASLVGNGIIGGVGATLVFVPQIMLLFFVLSLLENVGYLSRAAFLMDRIMAATGLEGRAFVAMLSSFACAVPGIMATRTIPSSRNRIATIITAPLMTCSARLPVYVLLTSLLVEPGQRYGPFNAQGLVLFGLYVLGGLSALVAVAVFKATALRDASLPFYMEMPPYRFPSIRNVVTTMWHSVRMFLRKAGGIILTTTVALWVLLNFPARGAETAGMGDTEKAAYVIDHSYAASIGRFIEPIFAPLGFDWHICVGLLGATSAREVFVATLGQVASATDPEDPRAALMKMTFSDGPHAGQLVFTTATVVALLVFFVYALQCVSTIAIMRRETNTWRWPAIAWAYMFVLAWGMAFLARHIVLALT</sequence>
<feature type="transmembrane region" description="Helical" evidence="16">
    <location>
        <begin position="462"/>
        <end position="481"/>
    </location>
</feature>
<keyword evidence="19" id="KW-1185">Reference proteome</keyword>
<name>A0A075JM41_9MICO</name>
<dbReference type="CDD" id="cd01879">
    <property type="entry name" value="FeoB"/>
    <property type="match status" value="1"/>
</dbReference>
<dbReference type="PANTHER" id="PTHR43185">
    <property type="entry name" value="FERROUS IRON TRANSPORT PROTEIN B"/>
    <property type="match status" value="1"/>
</dbReference>
<keyword evidence="7 14" id="KW-0547">Nucleotide-binding</keyword>
<keyword evidence="9 16" id="KW-0408">Iron</keyword>
<feature type="domain" description="FeoB-type G" evidence="17">
    <location>
        <begin position="17"/>
        <end position="184"/>
    </location>
</feature>
<evidence type="ECO:0000256" key="14">
    <source>
        <dbReference type="PIRSR" id="PIRSR603373-1"/>
    </source>
</evidence>
<feature type="transmembrane region" description="Helical" evidence="16">
    <location>
        <begin position="405"/>
        <end position="424"/>
    </location>
</feature>
<dbReference type="GeneID" id="41841340"/>
<keyword evidence="4" id="KW-1003">Cell membrane</keyword>
<dbReference type="HOGENOM" id="CLU_013350_3_2_11"/>
<evidence type="ECO:0000256" key="16">
    <source>
        <dbReference type="RuleBase" id="RU362098"/>
    </source>
</evidence>
<evidence type="ECO:0000256" key="4">
    <source>
        <dbReference type="ARBA" id="ARBA00022475"/>
    </source>
</evidence>
<feature type="binding site" evidence="14">
    <location>
        <begin position="70"/>
        <end position="73"/>
    </location>
    <ligand>
        <name>GTP</name>
        <dbReference type="ChEBI" id="CHEBI:37565"/>
        <label>1</label>
    </ligand>
</feature>
<evidence type="ECO:0000256" key="11">
    <source>
        <dbReference type="ARBA" id="ARBA00023134"/>
    </source>
</evidence>
<dbReference type="OrthoDB" id="9809127at2"/>
<feature type="transmembrane region" description="Helical" evidence="16">
    <location>
        <begin position="614"/>
        <end position="635"/>
    </location>
</feature>
<gene>
    <name evidence="18" type="ORF">HX89_09325</name>
</gene>
<dbReference type="InterPro" id="IPR006073">
    <property type="entry name" value="GTP-bd"/>
</dbReference>
<dbReference type="SUPFAM" id="SSF52540">
    <property type="entry name" value="P-loop containing nucleoside triphosphate hydrolases"/>
    <property type="match status" value="1"/>
</dbReference>
<keyword evidence="5 16" id="KW-0410">Iron transport</keyword>
<dbReference type="PROSITE" id="PS51711">
    <property type="entry name" value="G_FEOB"/>
    <property type="match status" value="1"/>
</dbReference>
<feature type="transmembrane region" description="Helical" evidence="16">
    <location>
        <begin position="226"/>
        <end position="249"/>
    </location>
</feature>
<dbReference type="InterPro" id="IPR030389">
    <property type="entry name" value="G_FEOB_dom"/>
</dbReference>
<evidence type="ECO:0000256" key="5">
    <source>
        <dbReference type="ARBA" id="ARBA00022496"/>
    </source>
</evidence>
<keyword evidence="8 16" id="KW-1133">Transmembrane helix</keyword>
<keyword evidence="15" id="KW-0460">Magnesium</keyword>
<organism evidence="18 19">
    <name type="scientific">Dermacoccus nishinomiyaensis</name>
    <dbReference type="NCBI Taxonomy" id="1274"/>
    <lineage>
        <taxon>Bacteria</taxon>
        <taxon>Bacillati</taxon>
        <taxon>Actinomycetota</taxon>
        <taxon>Actinomycetes</taxon>
        <taxon>Micrococcales</taxon>
        <taxon>Dermacoccaceae</taxon>
        <taxon>Dermacoccus</taxon>
    </lineage>
</organism>
<evidence type="ECO:0000256" key="6">
    <source>
        <dbReference type="ARBA" id="ARBA00022692"/>
    </source>
</evidence>
<keyword evidence="15" id="KW-0479">Metal-binding</keyword>
<evidence type="ECO:0000256" key="15">
    <source>
        <dbReference type="PIRSR" id="PIRSR603373-2"/>
    </source>
</evidence>
<protein>
    <recommendedName>
        <fullName evidence="13 16">Ferrous iron transport protein B</fullName>
    </recommendedName>
</protein>
<evidence type="ECO:0000256" key="1">
    <source>
        <dbReference type="ARBA" id="ARBA00003926"/>
    </source>
</evidence>
<comment type="subcellular location">
    <subcellularLocation>
        <location evidence="16">Cell inner membrane</location>
        <topology evidence="16">Multi-pass membrane protein</topology>
    </subcellularLocation>
    <subcellularLocation>
        <location evidence="2">Cell membrane</location>
        <topology evidence="2">Multi-pass membrane protein</topology>
    </subcellularLocation>
</comment>
<dbReference type="InterPro" id="IPR003373">
    <property type="entry name" value="Fe2_transport_prot-B"/>
</dbReference>
<comment type="similarity">
    <text evidence="16">Belongs to the TRAFAC class TrmE-Era-EngA-EngB-Septin-like GTPase superfamily. FeoB GTPase (TC 9.A.8) family.</text>
</comment>
<accession>A0A075JM41</accession>
<dbReference type="GO" id="GO:0046872">
    <property type="term" value="F:metal ion binding"/>
    <property type="evidence" value="ECO:0007669"/>
    <property type="project" value="UniProtKB-KW"/>
</dbReference>
<dbReference type="Pfam" id="PF07670">
    <property type="entry name" value="Gate"/>
    <property type="match status" value="2"/>
</dbReference>
<dbReference type="KEGG" id="dni:HX89_09325"/>
<feature type="transmembrane region" description="Helical" evidence="16">
    <location>
        <begin position="364"/>
        <end position="385"/>
    </location>
</feature>
<keyword evidence="6 16" id="KW-0812">Transmembrane</keyword>
<keyword evidence="11 14" id="KW-0342">GTP-binding</keyword>
<dbReference type="PANTHER" id="PTHR43185:SF1">
    <property type="entry name" value="FE(2+) TRANSPORTER FEOB"/>
    <property type="match status" value="1"/>
</dbReference>
<feature type="binding site" evidence="15">
    <location>
        <position position="39"/>
    </location>
    <ligand>
        <name>Mg(2+)</name>
        <dbReference type="ChEBI" id="CHEBI:18420"/>
        <label>2</label>
    </ligand>
</feature>
<reference evidence="18 19" key="1">
    <citation type="submission" date="2014-07" db="EMBL/GenBank/DDBJ databases">
        <title>Genome Sequencing of Dermacoccus nishinomiyaensis.</title>
        <authorList>
            <person name="Hong K.W."/>
            <person name="Chan K.G."/>
        </authorList>
    </citation>
    <scope>NUCLEOTIDE SEQUENCE [LARGE SCALE GENOMIC DNA]</scope>
    <source>
        <strain evidence="18 19">M25</strain>
    </source>
</reference>
<evidence type="ECO:0000256" key="2">
    <source>
        <dbReference type="ARBA" id="ARBA00004651"/>
    </source>
</evidence>
<evidence type="ECO:0000313" key="19">
    <source>
        <dbReference type="Proteomes" id="UP000027986"/>
    </source>
</evidence>
<dbReference type="Pfam" id="PF07664">
    <property type="entry name" value="FeoB_C"/>
    <property type="match status" value="1"/>
</dbReference>
<dbReference type="InterPro" id="IPR050860">
    <property type="entry name" value="FeoB_GTPase"/>
</dbReference>
<dbReference type="RefSeq" id="WP_038568717.1">
    <property type="nucleotide sequence ID" value="NZ_CP008889.1"/>
</dbReference>
<dbReference type="EMBL" id="CP008889">
    <property type="protein sequence ID" value="AIF41113.1"/>
    <property type="molecule type" value="Genomic_DNA"/>
</dbReference>
<feature type="binding site" evidence="14">
    <location>
        <begin position="24"/>
        <end position="31"/>
    </location>
    <ligand>
        <name>GTP</name>
        <dbReference type="ChEBI" id="CHEBI:37565"/>
        <label>1</label>
    </ligand>
</feature>
<evidence type="ECO:0000256" key="7">
    <source>
        <dbReference type="ARBA" id="ARBA00022741"/>
    </source>
</evidence>